<keyword evidence="2" id="KW-0472">Membrane</keyword>
<reference evidence="4" key="2">
    <citation type="submission" date="2015-01" db="EMBL/GenBank/DDBJ databases">
        <title>Evolutionary Origins and Diversification of the Mycorrhizal Mutualists.</title>
        <authorList>
            <consortium name="DOE Joint Genome Institute"/>
            <consortium name="Mycorrhizal Genomics Consortium"/>
            <person name="Kohler A."/>
            <person name="Kuo A."/>
            <person name="Nagy L.G."/>
            <person name="Floudas D."/>
            <person name="Copeland A."/>
            <person name="Barry K.W."/>
            <person name="Cichocki N."/>
            <person name="Veneault-Fourrey C."/>
            <person name="LaButti K."/>
            <person name="Lindquist E.A."/>
            <person name="Lipzen A."/>
            <person name="Lundell T."/>
            <person name="Morin E."/>
            <person name="Murat C."/>
            <person name="Riley R."/>
            <person name="Ohm R."/>
            <person name="Sun H."/>
            <person name="Tunlid A."/>
            <person name="Henrissat B."/>
            <person name="Grigoriev I.V."/>
            <person name="Hibbett D.S."/>
            <person name="Martin F."/>
        </authorList>
    </citation>
    <scope>NUCLEOTIDE SEQUENCE [LARGE SCALE GENOMIC DNA]</scope>
    <source>
        <strain evidence="4">h7</strain>
    </source>
</reference>
<dbReference type="Proteomes" id="UP000053424">
    <property type="component" value="Unassembled WGS sequence"/>
</dbReference>
<evidence type="ECO:0000313" key="3">
    <source>
        <dbReference type="EMBL" id="KIM36802.1"/>
    </source>
</evidence>
<reference evidence="3 4" key="1">
    <citation type="submission" date="2014-04" db="EMBL/GenBank/DDBJ databases">
        <authorList>
            <consortium name="DOE Joint Genome Institute"/>
            <person name="Kuo A."/>
            <person name="Gay G."/>
            <person name="Dore J."/>
            <person name="Kohler A."/>
            <person name="Nagy L.G."/>
            <person name="Floudas D."/>
            <person name="Copeland A."/>
            <person name="Barry K.W."/>
            <person name="Cichocki N."/>
            <person name="Veneault-Fourrey C."/>
            <person name="LaButti K."/>
            <person name="Lindquist E.A."/>
            <person name="Lipzen A."/>
            <person name="Lundell T."/>
            <person name="Morin E."/>
            <person name="Murat C."/>
            <person name="Sun H."/>
            <person name="Tunlid A."/>
            <person name="Henrissat B."/>
            <person name="Grigoriev I.V."/>
            <person name="Hibbett D.S."/>
            <person name="Martin F."/>
            <person name="Nordberg H.P."/>
            <person name="Cantor M.N."/>
            <person name="Hua S.X."/>
        </authorList>
    </citation>
    <scope>NUCLEOTIDE SEQUENCE [LARGE SCALE GENOMIC DNA]</scope>
    <source>
        <strain evidence="4">h7</strain>
    </source>
</reference>
<feature type="region of interest" description="Disordered" evidence="1">
    <location>
        <begin position="1"/>
        <end position="21"/>
    </location>
</feature>
<keyword evidence="2" id="KW-0812">Transmembrane</keyword>
<dbReference type="AlphaFoldDB" id="A0A0C2Y6Y6"/>
<feature type="transmembrane region" description="Helical" evidence="2">
    <location>
        <begin position="29"/>
        <end position="52"/>
    </location>
</feature>
<evidence type="ECO:0000256" key="2">
    <source>
        <dbReference type="SAM" id="Phobius"/>
    </source>
</evidence>
<dbReference type="OrthoDB" id="2848852at2759"/>
<sequence>MSSATSSSSTPIPSSSIKPDATPKNDHRIMIVVVLLGIVAAFLIAFIVYITVRLKRRQTNGEDLGPYQGTAMNQDHPAANITPFGSSGPHSGGNFPRFKHNPGEDMRIAIRRPDGAWHFTDSRTPFTPAGVSEIDVTPSPISSRSSVSLLSFHSSSRYPSNKAKEARAARDLSDDFGFEVNPTAPPPPAYHREPCQAHFDDQRT</sequence>
<name>A0A0C2Y6Y6_HEBCY</name>
<dbReference type="EMBL" id="KN831802">
    <property type="protein sequence ID" value="KIM36802.1"/>
    <property type="molecule type" value="Genomic_DNA"/>
</dbReference>
<organism evidence="3 4">
    <name type="scientific">Hebeloma cylindrosporum</name>
    <dbReference type="NCBI Taxonomy" id="76867"/>
    <lineage>
        <taxon>Eukaryota</taxon>
        <taxon>Fungi</taxon>
        <taxon>Dikarya</taxon>
        <taxon>Basidiomycota</taxon>
        <taxon>Agaricomycotina</taxon>
        <taxon>Agaricomycetes</taxon>
        <taxon>Agaricomycetidae</taxon>
        <taxon>Agaricales</taxon>
        <taxon>Agaricineae</taxon>
        <taxon>Hymenogastraceae</taxon>
        <taxon>Hebeloma</taxon>
    </lineage>
</organism>
<protein>
    <recommendedName>
        <fullName evidence="5">Mid2 domain-containing protein</fullName>
    </recommendedName>
</protein>
<keyword evidence="2" id="KW-1133">Transmembrane helix</keyword>
<evidence type="ECO:0000256" key="1">
    <source>
        <dbReference type="SAM" id="MobiDB-lite"/>
    </source>
</evidence>
<feature type="compositionally biased region" description="Low complexity" evidence="1">
    <location>
        <begin position="1"/>
        <end position="17"/>
    </location>
</feature>
<proteinExistence type="predicted"/>
<feature type="region of interest" description="Disordered" evidence="1">
    <location>
        <begin position="157"/>
        <end position="204"/>
    </location>
</feature>
<feature type="compositionally biased region" description="Basic and acidic residues" evidence="1">
    <location>
        <begin position="190"/>
        <end position="204"/>
    </location>
</feature>
<dbReference type="HOGENOM" id="CLU_1454521_0_0_1"/>
<keyword evidence="4" id="KW-1185">Reference proteome</keyword>
<evidence type="ECO:0008006" key="5">
    <source>
        <dbReference type="Google" id="ProtNLM"/>
    </source>
</evidence>
<gene>
    <name evidence="3" type="ORF">M413DRAFT_31422</name>
</gene>
<accession>A0A0C2Y6Y6</accession>
<evidence type="ECO:0000313" key="4">
    <source>
        <dbReference type="Proteomes" id="UP000053424"/>
    </source>
</evidence>
<feature type="compositionally biased region" description="Basic and acidic residues" evidence="1">
    <location>
        <begin position="162"/>
        <end position="173"/>
    </location>
</feature>